<evidence type="ECO:0000256" key="1">
    <source>
        <dbReference type="ARBA" id="ARBA00022443"/>
    </source>
</evidence>
<evidence type="ECO:0000313" key="7">
    <source>
        <dbReference type="Proteomes" id="UP000314986"/>
    </source>
</evidence>
<dbReference type="Ensembl" id="ENSCMIT00000021757.1">
    <property type="protein sequence ID" value="ENSCMIP00000021372.1"/>
    <property type="gene ID" value="ENSCMIG00000009752.1"/>
</dbReference>
<dbReference type="STRING" id="7868.ENSCMIP00000021372"/>
<keyword evidence="1 3" id="KW-0728">SH3 domain</keyword>
<name>A0A4W3I2H8_CALMI</name>
<feature type="domain" description="SH3" evidence="5">
    <location>
        <begin position="1"/>
        <end position="58"/>
    </location>
</feature>
<dbReference type="PRINTS" id="PR00452">
    <property type="entry name" value="SH3DOMAIN"/>
</dbReference>
<dbReference type="Gene3D" id="2.30.30.40">
    <property type="entry name" value="SH3 Domains"/>
    <property type="match status" value="3"/>
</dbReference>
<feature type="region of interest" description="Disordered" evidence="4">
    <location>
        <begin position="137"/>
        <end position="203"/>
    </location>
</feature>
<sequence>MKAARAKFDFQAQSPKELALQKGDVVYIHRVVDQNWLEGEHHGRHGIFPVAYVEIIPDTERPTPIKPPPIQVLEYGEAVATFNFKADLPVELAFRKGETICLIRRVDDNWFEGRISGTNRQGIFPTNYVQVVKGPRMKNSADSSVPPASPTPVPPASPTPVPPASPAPVPPASLAPVPPASLAPPEPQSPLTSPTSPKKECSDSLARLLSNQNLLHSSNQHSVSSAPSSNQHLMSAPSTNQRSVAAASSSQYVVRVASSNQHSFPLSNHHSAPMPSSNQHSAPASSSNQHSMPAAYTNQRLPSPSANHLLAPRGAANQHGRSPSPTPTGWASANHIASGQRTEPSPAPPAQSWVPADASPQPHIVFNKSERTQVTSAGGPNSPALQWTLYRVLYNYQPLNGDELELREGDLVDVMERCDDGWFVGTSRRTHLFGTFPGNYVQPV</sequence>
<dbReference type="OMA" id="WINIFES"/>
<feature type="compositionally biased region" description="Pro residues" evidence="4">
    <location>
        <begin position="147"/>
        <end position="188"/>
    </location>
</feature>
<dbReference type="SUPFAM" id="SSF50044">
    <property type="entry name" value="SH3-domain"/>
    <property type="match status" value="3"/>
</dbReference>
<evidence type="ECO:0000256" key="2">
    <source>
        <dbReference type="ARBA" id="ARBA00022737"/>
    </source>
</evidence>
<dbReference type="PROSITE" id="PS50002">
    <property type="entry name" value="SH3"/>
    <property type="match status" value="3"/>
</dbReference>
<feature type="domain" description="SH3" evidence="5">
    <location>
        <begin position="385"/>
        <end position="444"/>
    </location>
</feature>
<reference evidence="7" key="3">
    <citation type="journal article" date="2014" name="Nature">
        <title>Elephant shark genome provides unique insights into gnathostome evolution.</title>
        <authorList>
            <consortium name="International Elephant Shark Genome Sequencing Consortium"/>
            <person name="Venkatesh B."/>
            <person name="Lee A.P."/>
            <person name="Ravi V."/>
            <person name="Maurya A.K."/>
            <person name="Lian M.M."/>
            <person name="Swann J.B."/>
            <person name="Ohta Y."/>
            <person name="Flajnik M.F."/>
            <person name="Sutoh Y."/>
            <person name="Kasahara M."/>
            <person name="Hoon S."/>
            <person name="Gangu V."/>
            <person name="Roy S.W."/>
            <person name="Irimia M."/>
            <person name="Korzh V."/>
            <person name="Kondrychyn I."/>
            <person name="Lim Z.W."/>
            <person name="Tay B.H."/>
            <person name="Tohari S."/>
            <person name="Kong K.W."/>
            <person name="Ho S."/>
            <person name="Lorente-Galdos B."/>
            <person name="Quilez J."/>
            <person name="Marques-Bonet T."/>
            <person name="Raney B.J."/>
            <person name="Ingham P.W."/>
            <person name="Tay A."/>
            <person name="Hillier L.W."/>
            <person name="Minx P."/>
            <person name="Boehm T."/>
            <person name="Wilson R.K."/>
            <person name="Brenner S."/>
            <person name="Warren W.C."/>
        </authorList>
    </citation>
    <scope>NUCLEOTIDE SEQUENCE [LARGE SCALE GENOMIC DNA]</scope>
</reference>
<evidence type="ECO:0000313" key="6">
    <source>
        <dbReference type="Ensembl" id="ENSCMIP00000021372.1"/>
    </source>
</evidence>
<dbReference type="PANTHER" id="PTHR14167">
    <property type="entry name" value="SH3 DOMAIN-CONTAINING"/>
    <property type="match status" value="1"/>
</dbReference>
<dbReference type="InterPro" id="IPR036028">
    <property type="entry name" value="SH3-like_dom_sf"/>
</dbReference>
<reference evidence="6" key="4">
    <citation type="submission" date="2025-08" db="UniProtKB">
        <authorList>
            <consortium name="Ensembl"/>
        </authorList>
    </citation>
    <scope>IDENTIFICATION</scope>
</reference>
<reference evidence="7" key="1">
    <citation type="journal article" date="2006" name="Science">
        <title>Ancient noncoding elements conserved in the human genome.</title>
        <authorList>
            <person name="Venkatesh B."/>
            <person name="Kirkness E.F."/>
            <person name="Loh Y.H."/>
            <person name="Halpern A.L."/>
            <person name="Lee A.P."/>
            <person name="Johnson J."/>
            <person name="Dandona N."/>
            <person name="Viswanathan L.D."/>
            <person name="Tay A."/>
            <person name="Venter J.C."/>
            <person name="Strausberg R.L."/>
            <person name="Brenner S."/>
        </authorList>
    </citation>
    <scope>NUCLEOTIDE SEQUENCE [LARGE SCALE GENOMIC DNA]</scope>
</reference>
<feature type="compositionally biased region" description="Polar residues" evidence="4">
    <location>
        <begin position="319"/>
        <end position="343"/>
    </location>
</feature>
<evidence type="ECO:0000259" key="5">
    <source>
        <dbReference type="PROSITE" id="PS50002"/>
    </source>
</evidence>
<protein>
    <recommendedName>
        <fullName evidence="5">SH3 domain-containing protein</fullName>
    </recommendedName>
</protein>
<reference evidence="6" key="5">
    <citation type="submission" date="2025-09" db="UniProtKB">
        <authorList>
            <consortium name="Ensembl"/>
        </authorList>
    </citation>
    <scope>IDENTIFICATION</scope>
</reference>
<dbReference type="InterPro" id="IPR001452">
    <property type="entry name" value="SH3_domain"/>
</dbReference>
<dbReference type="CDD" id="cd11921">
    <property type="entry name" value="SH3_Vinexin_1"/>
    <property type="match status" value="1"/>
</dbReference>
<dbReference type="Pfam" id="PF00018">
    <property type="entry name" value="SH3_1"/>
    <property type="match status" value="2"/>
</dbReference>
<dbReference type="PRINTS" id="PR00499">
    <property type="entry name" value="P67PHOX"/>
</dbReference>
<dbReference type="InParanoid" id="A0A4W3I2H8"/>
<feature type="compositionally biased region" description="Polar residues" evidence="4">
    <location>
        <begin position="223"/>
        <end position="240"/>
    </location>
</feature>
<keyword evidence="2" id="KW-0677">Repeat</keyword>
<feature type="compositionally biased region" description="Low complexity" evidence="4">
    <location>
        <begin position="275"/>
        <end position="291"/>
    </location>
</feature>
<dbReference type="Proteomes" id="UP000314986">
    <property type="component" value="Unassembled WGS sequence"/>
</dbReference>
<dbReference type="Pfam" id="PF14604">
    <property type="entry name" value="SH3_9"/>
    <property type="match status" value="1"/>
</dbReference>
<reference evidence="7" key="2">
    <citation type="journal article" date="2007" name="PLoS Biol.">
        <title>Survey sequencing and comparative analysis of the elephant shark (Callorhinchus milii) genome.</title>
        <authorList>
            <person name="Venkatesh B."/>
            <person name="Kirkness E.F."/>
            <person name="Loh Y.H."/>
            <person name="Halpern A.L."/>
            <person name="Lee A.P."/>
            <person name="Johnson J."/>
            <person name="Dandona N."/>
            <person name="Viswanathan L.D."/>
            <person name="Tay A."/>
            <person name="Venter J.C."/>
            <person name="Strausberg R.L."/>
            <person name="Brenner S."/>
        </authorList>
    </citation>
    <scope>NUCLEOTIDE SEQUENCE [LARGE SCALE GENOMIC DNA]</scope>
</reference>
<feature type="compositionally biased region" description="Polar residues" evidence="4">
    <location>
        <begin position="296"/>
        <end position="306"/>
    </location>
</feature>
<keyword evidence="7" id="KW-1185">Reference proteome</keyword>
<accession>A0A4W3I2H8</accession>
<proteinExistence type="predicted"/>
<evidence type="ECO:0000256" key="4">
    <source>
        <dbReference type="SAM" id="MobiDB-lite"/>
    </source>
</evidence>
<feature type="region of interest" description="Disordered" evidence="4">
    <location>
        <begin position="262"/>
        <end position="361"/>
    </location>
</feature>
<feature type="region of interest" description="Disordered" evidence="4">
    <location>
        <begin position="217"/>
        <end position="246"/>
    </location>
</feature>
<dbReference type="FunFam" id="2.30.30.40:FF:000001">
    <property type="entry name" value="Sorbin and SH3 domain-containing protein 1 isoform 2"/>
    <property type="match status" value="1"/>
</dbReference>
<evidence type="ECO:0000256" key="3">
    <source>
        <dbReference type="PROSITE-ProRule" id="PRU00192"/>
    </source>
</evidence>
<dbReference type="GeneTree" id="ENSGT00940000160558"/>
<dbReference type="InterPro" id="IPR035609">
    <property type="entry name" value="Vinexin_SH3_1"/>
</dbReference>
<dbReference type="CDD" id="cd11780">
    <property type="entry name" value="SH3_Sorbs_3"/>
    <property type="match status" value="1"/>
</dbReference>
<dbReference type="AlphaFoldDB" id="A0A4W3I2H8"/>
<feature type="domain" description="SH3" evidence="5">
    <location>
        <begin position="73"/>
        <end position="134"/>
    </location>
</feature>
<dbReference type="PANTHER" id="PTHR14167:SF54">
    <property type="entry name" value="VINEXIN"/>
    <property type="match status" value="1"/>
</dbReference>
<dbReference type="SMART" id="SM00326">
    <property type="entry name" value="SH3"/>
    <property type="match status" value="3"/>
</dbReference>
<organism evidence="6 7">
    <name type="scientific">Callorhinchus milii</name>
    <name type="common">Ghost shark</name>
    <dbReference type="NCBI Taxonomy" id="7868"/>
    <lineage>
        <taxon>Eukaryota</taxon>
        <taxon>Metazoa</taxon>
        <taxon>Chordata</taxon>
        <taxon>Craniata</taxon>
        <taxon>Vertebrata</taxon>
        <taxon>Chondrichthyes</taxon>
        <taxon>Holocephali</taxon>
        <taxon>Chimaeriformes</taxon>
        <taxon>Callorhinchidae</taxon>
        <taxon>Callorhinchus</taxon>
    </lineage>
</organism>
<dbReference type="InterPro" id="IPR050384">
    <property type="entry name" value="Endophilin_SH3RF"/>
</dbReference>